<gene>
    <name evidence="2" type="ORF">B7463_g12206</name>
</gene>
<dbReference type="OrthoDB" id="4825089at2759"/>
<feature type="non-terminal residue" evidence="2">
    <location>
        <position position="1"/>
    </location>
</feature>
<feature type="compositionally biased region" description="Polar residues" evidence="1">
    <location>
        <begin position="79"/>
        <end position="91"/>
    </location>
</feature>
<dbReference type="AlphaFoldDB" id="A0A3E2GST4"/>
<feature type="region of interest" description="Disordered" evidence="1">
    <location>
        <begin position="295"/>
        <end position="316"/>
    </location>
</feature>
<comment type="caution">
    <text evidence="2">The sequence shown here is derived from an EMBL/GenBank/DDBJ whole genome shotgun (WGS) entry which is preliminary data.</text>
</comment>
<reference evidence="2 3" key="1">
    <citation type="submission" date="2018-05" db="EMBL/GenBank/DDBJ databases">
        <title>Draft genome sequence of Scytalidium lignicola DSM 105466, a ubiquitous saprotrophic fungus.</title>
        <authorList>
            <person name="Buettner E."/>
            <person name="Gebauer A.M."/>
            <person name="Hofrichter M."/>
            <person name="Liers C."/>
            <person name="Kellner H."/>
        </authorList>
    </citation>
    <scope>NUCLEOTIDE SEQUENCE [LARGE SCALE GENOMIC DNA]</scope>
    <source>
        <strain evidence="2 3">DSM 105466</strain>
    </source>
</reference>
<protein>
    <submittedName>
        <fullName evidence="2">Uncharacterized protein</fullName>
    </submittedName>
</protein>
<evidence type="ECO:0000256" key="1">
    <source>
        <dbReference type="SAM" id="MobiDB-lite"/>
    </source>
</evidence>
<sequence>MGHRLVPFPATRATATMEHIITHVLHVGASRRLAELPASTSTKLGRDKMSLRPAKGSTPLPRQLSERFPQTLPAPASEPETSTTGSLSPIISTHDDLTISSSDEFFGSDEESSDSESPLCDSEEVHGKPVYPGPEKGLRPDGYVYDKVEVPSPVAEGPPGTLAGLLIRRPWRRKPCQIIGGKLLNNKPNFKSLPVFRAVMVYQTGSLQEEDNRCFSCQRGQGISPDCVIGMRGEACSNCLYQGRRQEDCTARDAPGNWRKGIAQLERIQRQNRKGIPQKKRSQVKVRRTKLKAGNILSSQPHSPIDRVQRAHHNNGCQPKTRYFQAQEKADDGFCCTGNQAS</sequence>
<dbReference type="InterPro" id="IPR022190">
    <property type="entry name" value="DUF3716"/>
</dbReference>
<dbReference type="Proteomes" id="UP000258309">
    <property type="component" value="Unassembled WGS sequence"/>
</dbReference>
<dbReference type="EMBL" id="NCSJ02000500">
    <property type="protein sequence ID" value="RFU24130.1"/>
    <property type="molecule type" value="Genomic_DNA"/>
</dbReference>
<proteinExistence type="predicted"/>
<evidence type="ECO:0000313" key="3">
    <source>
        <dbReference type="Proteomes" id="UP000258309"/>
    </source>
</evidence>
<name>A0A3E2GST4_SCYLI</name>
<organism evidence="2 3">
    <name type="scientific">Scytalidium lignicola</name>
    <name type="common">Hyphomycete</name>
    <dbReference type="NCBI Taxonomy" id="5539"/>
    <lineage>
        <taxon>Eukaryota</taxon>
        <taxon>Fungi</taxon>
        <taxon>Dikarya</taxon>
        <taxon>Ascomycota</taxon>
        <taxon>Pezizomycotina</taxon>
        <taxon>Leotiomycetes</taxon>
        <taxon>Leotiomycetes incertae sedis</taxon>
        <taxon>Scytalidium</taxon>
    </lineage>
</organism>
<feature type="region of interest" description="Disordered" evidence="1">
    <location>
        <begin position="38"/>
        <end position="138"/>
    </location>
</feature>
<accession>A0A3E2GST4</accession>
<feature type="non-terminal residue" evidence="2">
    <location>
        <position position="342"/>
    </location>
</feature>
<dbReference type="Pfam" id="PF12511">
    <property type="entry name" value="DUF3716"/>
    <property type="match status" value="1"/>
</dbReference>
<evidence type="ECO:0000313" key="2">
    <source>
        <dbReference type="EMBL" id="RFU24130.1"/>
    </source>
</evidence>
<keyword evidence="3" id="KW-1185">Reference proteome</keyword>